<evidence type="ECO:0000256" key="2">
    <source>
        <dbReference type="SAM" id="Phobius"/>
    </source>
</evidence>
<comment type="caution">
    <text evidence="3">The sequence shown here is derived from an EMBL/GenBank/DDBJ whole genome shotgun (WGS) entry which is preliminary data.</text>
</comment>
<feature type="transmembrane region" description="Helical" evidence="2">
    <location>
        <begin position="495"/>
        <end position="513"/>
    </location>
</feature>
<sequence length="543" mass="60162">MKRKRDDTERVGKGKIPCVQPSGSVSVRTVTTVSAAGSSAEAALILQWISGRKIGRNRRSLREEVEEEEEKKREEEEEEEEEGWMDGWGKDKKRKKERKEKNESKDREGVPGWLCEESPSELFQGQFVGGGSEQRGGRKISIMALNECGLLCKYTLFIFNLIFALVGFVFLGLGLWLRSSDSTRAFFEFEDFSTVTVLIITGLVMLIVVVRLQRETMPSANVAVVVLGVIANSRKDELQCCGATGKLSLDFAKETCPDPDSFLDPFTMDACPGVIVDVFINKAPLVMGLFVGTGVILTKREQQEITARYTTLQQEVIKPPTNFVLQIPRRLDELLTLSYEWLLTLAATPAATRTTNNPSSTSPPSSIICHAVDLSVFLALSPISGRQTVKYKAKAHATTCVAPKLMPRHQGLAKEAALKEARLEVASKPWLRSLLPEWLSIFTSSPESLTQASNPFLGSGLAWELLGFVFLGLGLKLRFSDSTRAIFEFETLNSMVTVLIIMGSVMLIVVVFGDNGPLLTCFKSPFISYLCSFTAVERLGYRR</sequence>
<protein>
    <submittedName>
        <fullName evidence="3">Uncharacterized protein</fullName>
    </submittedName>
</protein>
<keyword evidence="2" id="KW-0812">Transmembrane</keyword>
<dbReference type="EMBL" id="JAAKFY010000014">
    <property type="protein sequence ID" value="KAF3846795.1"/>
    <property type="molecule type" value="Genomic_DNA"/>
</dbReference>
<feature type="region of interest" description="Disordered" evidence="1">
    <location>
        <begin position="57"/>
        <end position="111"/>
    </location>
</feature>
<evidence type="ECO:0000313" key="4">
    <source>
        <dbReference type="Proteomes" id="UP000518266"/>
    </source>
</evidence>
<name>A0A7J5YBJ8_DISMA</name>
<feature type="transmembrane region" description="Helical" evidence="2">
    <location>
        <begin position="154"/>
        <end position="177"/>
    </location>
</feature>
<keyword evidence="4" id="KW-1185">Reference proteome</keyword>
<evidence type="ECO:0000256" key="1">
    <source>
        <dbReference type="SAM" id="MobiDB-lite"/>
    </source>
</evidence>
<dbReference type="AlphaFoldDB" id="A0A7J5YBJ8"/>
<keyword evidence="2" id="KW-0472">Membrane</keyword>
<accession>A0A7J5YBJ8</accession>
<dbReference type="Proteomes" id="UP000518266">
    <property type="component" value="Unassembled WGS sequence"/>
</dbReference>
<gene>
    <name evidence="3" type="ORF">F7725_003873</name>
</gene>
<dbReference type="OrthoDB" id="438211at2759"/>
<feature type="compositionally biased region" description="Basic and acidic residues" evidence="1">
    <location>
        <begin position="99"/>
        <end position="109"/>
    </location>
</feature>
<feature type="region of interest" description="Disordered" evidence="1">
    <location>
        <begin position="1"/>
        <end position="23"/>
    </location>
</feature>
<reference evidence="3 4" key="1">
    <citation type="submission" date="2020-03" db="EMBL/GenBank/DDBJ databases">
        <title>Dissostichus mawsoni Genome sequencing and assembly.</title>
        <authorList>
            <person name="Park H."/>
        </authorList>
    </citation>
    <scope>NUCLEOTIDE SEQUENCE [LARGE SCALE GENOMIC DNA]</scope>
    <source>
        <strain evidence="3">DM0001</strain>
        <tissue evidence="3">Muscle</tissue>
    </source>
</reference>
<organism evidence="3 4">
    <name type="scientific">Dissostichus mawsoni</name>
    <name type="common">Antarctic cod</name>
    <dbReference type="NCBI Taxonomy" id="36200"/>
    <lineage>
        <taxon>Eukaryota</taxon>
        <taxon>Metazoa</taxon>
        <taxon>Chordata</taxon>
        <taxon>Craniata</taxon>
        <taxon>Vertebrata</taxon>
        <taxon>Euteleostomi</taxon>
        <taxon>Actinopterygii</taxon>
        <taxon>Neopterygii</taxon>
        <taxon>Teleostei</taxon>
        <taxon>Neoteleostei</taxon>
        <taxon>Acanthomorphata</taxon>
        <taxon>Eupercaria</taxon>
        <taxon>Perciformes</taxon>
        <taxon>Notothenioidei</taxon>
        <taxon>Nototheniidae</taxon>
        <taxon>Dissostichus</taxon>
    </lineage>
</organism>
<feature type="compositionally biased region" description="Basic and acidic residues" evidence="1">
    <location>
        <begin position="1"/>
        <end position="12"/>
    </location>
</feature>
<feature type="compositionally biased region" description="Acidic residues" evidence="1">
    <location>
        <begin position="64"/>
        <end position="84"/>
    </location>
</feature>
<feature type="transmembrane region" description="Helical" evidence="2">
    <location>
        <begin position="192"/>
        <end position="210"/>
    </location>
</feature>
<evidence type="ECO:0000313" key="3">
    <source>
        <dbReference type="EMBL" id="KAF3846795.1"/>
    </source>
</evidence>
<proteinExistence type="predicted"/>
<keyword evidence="2" id="KW-1133">Transmembrane helix</keyword>